<keyword evidence="4 5" id="KW-0489">Methyltransferase</keyword>
<dbReference type="GO" id="GO:0000776">
    <property type="term" value="C:kinetochore"/>
    <property type="evidence" value="ECO:0007669"/>
    <property type="project" value="TreeGrafter"/>
</dbReference>
<dbReference type="GO" id="GO:0051661">
    <property type="term" value="P:maintenance of centrosome location"/>
    <property type="evidence" value="ECO:0007669"/>
    <property type="project" value="TreeGrafter"/>
</dbReference>
<evidence type="ECO:0000313" key="3">
    <source>
        <dbReference type="Proteomes" id="UP001318040"/>
    </source>
</evidence>
<reference evidence="4 5" key="1">
    <citation type="submission" date="2025-04" db="UniProtKB">
        <authorList>
            <consortium name="RefSeq"/>
        </authorList>
    </citation>
    <scope>IDENTIFICATION</scope>
    <source>
        <tissue evidence="4 5">Sperm</tissue>
    </source>
</reference>
<evidence type="ECO:0000313" key="4">
    <source>
        <dbReference type="RefSeq" id="XP_032832327.1"/>
    </source>
</evidence>
<dbReference type="CTD" id="51490"/>
<evidence type="ECO:0000256" key="1">
    <source>
        <dbReference type="ARBA" id="ARBA00009841"/>
    </source>
</evidence>
<name>A0AAJ7U9R2_PETMA</name>
<dbReference type="Gene3D" id="3.40.1280.10">
    <property type="match status" value="2"/>
</dbReference>
<dbReference type="AlphaFoldDB" id="A0AAJ7U9R2"/>
<dbReference type="RefSeq" id="XP_032832329.1">
    <property type="nucleotide sequence ID" value="XM_032976438.1"/>
</dbReference>
<dbReference type="Pfam" id="PF02598">
    <property type="entry name" value="Methyltrn_RNA_3"/>
    <property type="match status" value="1"/>
</dbReference>
<dbReference type="KEGG" id="pmrn:116955390"/>
<dbReference type="InterPro" id="IPR029026">
    <property type="entry name" value="tRNA_m1G_MTases_N"/>
</dbReference>
<dbReference type="SUPFAM" id="SSF50249">
    <property type="entry name" value="Nucleic acid-binding proteins"/>
    <property type="match status" value="1"/>
</dbReference>
<keyword evidence="4 5" id="KW-0808">Transferase</keyword>
<dbReference type="RefSeq" id="XP_032832327.1">
    <property type="nucleotide sequence ID" value="XM_032976436.1"/>
</dbReference>
<protein>
    <submittedName>
        <fullName evidence="4 5">Methyltransferase C9orf114 homolog isoform X1</fullName>
    </submittedName>
</protein>
<dbReference type="InterPro" id="IPR012340">
    <property type="entry name" value="NA-bd_OB-fold"/>
</dbReference>
<dbReference type="CDD" id="cd18086">
    <property type="entry name" value="HsC9orf114-like"/>
    <property type="match status" value="1"/>
</dbReference>
<dbReference type="RefSeq" id="XP_032832328.1">
    <property type="nucleotide sequence ID" value="XM_032976437.1"/>
</dbReference>
<dbReference type="Proteomes" id="UP001318040">
    <property type="component" value="Chromosome 59"/>
</dbReference>
<dbReference type="InterPro" id="IPR029028">
    <property type="entry name" value="Alpha/beta_knot_MTases"/>
</dbReference>
<dbReference type="PANTHER" id="PTHR12150">
    <property type="entry name" value="CLASS IV SAM-BINDING METHYLTRANSFERASE-RELATED"/>
    <property type="match status" value="1"/>
</dbReference>
<dbReference type="GO" id="GO:0031616">
    <property type="term" value="C:spindle pole centrosome"/>
    <property type="evidence" value="ECO:0007669"/>
    <property type="project" value="TreeGrafter"/>
</dbReference>
<evidence type="ECO:0000313" key="6">
    <source>
        <dbReference type="RefSeq" id="XP_032832329.1"/>
    </source>
</evidence>
<dbReference type="GO" id="GO:0008168">
    <property type="term" value="F:methyltransferase activity"/>
    <property type="evidence" value="ECO:0007669"/>
    <property type="project" value="UniProtKB-KW"/>
</dbReference>
<keyword evidence="3" id="KW-1185">Reference proteome</keyword>
<accession>A0AAJ7U9R2</accession>
<dbReference type="GO" id="GO:0072686">
    <property type="term" value="C:mitotic spindle"/>
    <property type="evidence" value="ECO:0007669"/>
    <property type="project" value="TreeGrafter"/>
</dbReference>
<feature type="compositionally biased region" description="Basic residues" evidence="2">
    <location>
        <begin position="57"/>
        <end position="70"/>
    </location>
</feature>
<feature type="compositionally biased region" description="Basic and acidic residues" evidence="2">
    <location>
        <begin position="71"/>
        <end position="82"/>
    </location>
</feature>
<gene>
    <name evidence="4 5 6" type="primary">SPOUT1</name>
</gene>
<dbReference type="GO" id="GO:0035198">
    <property type="term" value="F:miRNA binding"/>
    <property type="evidence" value="ECO:0007669"/>
    <property type="project" value="TreeGrafter"/>
</dbReference>
<dbReference type="GO" id="GO:0035196">
    <property type="term" value="P:miRNA processing"/>
    <property type="evidence" value="ECO:0007669"/>
    <property type="project" value="TreeGrafter"/>
</dbReference>
<feature type="region of interest" description="Disordered" evidence="2">
    <location>
        <begin position="1"/>
        <end position="92"/>
    </location>
</feature>
<organism evidence="3 6">
    <name type="scientific">Petromyzon marinus</name>
    <name type="common">Sea lamprey</name>
    <dbReference type="NCBI Taxonomy" id="7757"/>
    <lineage>
        <taxon>Eukaryota</taxon>
        <taxon>Metazoa</taxon>
        <taxon>Chordata</taxon>
        <taxon>Craniata</taxon>
        <taxon>Vertebrata</taxon>
        <taxon>Cyclostomata</taxon>
        <taxon>Hyperoartia</taxon>
        <taxon>Petromyzontiformes</taxon>
        <taxon>Petromyzontidae</taxon>
        <taxon>Petromyzon</taxon>
    </lineage>
</organism>
<feature type="compositionally biased region" description="Basic residues" evidence="2">
    <location>
        <begin position="16"/>
        <end position="30"/>
    </location>
</feature>
<dbReference type="PANTHER" id="PTHR12150:SF13">
    <property type="entry name" value="METHYLTRANSFERASE C9ORF114-RELATED"/>
    <property type="match status" value="1"/>
</dbReference>
<dbReference type="InterPro" id="IPR003750">
    <property type="entry name" value="Put_MeTrfase-C9orf114-like"/>
</dbReference>
<comment type="similarity">
    <text evidence="1">Belongs to the class IV-like SAM-binding methyltransferase superfamily.</text>
</comment>
<dbReference type="GeneID" id="116955390"/>
<dbReference type="GO" id="GO:0032259">
    <property type="term" value="P:methylation"/>
    <property type="evidence" value="ECO:0007669"/>
    <property type="project" value="UniProtKB-KW"/>
</dbReference>
<feature type="compositionally biased region" description="Basic and acidic residues" evidence="2">
    <location>
        <begin position="31"/>
        <end position="42"/>
    </location>
</feature>
<dbReference type="SUPFAM" id="SSF75217">
    <property type="entry name" value="alpha/beta knot"/>
    <property type="match status" value="1"/>
</dbReference>
<evidence type="ECO:0000256" key="2">
    <source>
        <dbReference type="SAM" id="MobiDB-lite"/>
    </source>
</evidence>
<sequence length="403" mass="43923">MEGSRKRRAAVEGDPKKKKKRDGKEKKRKKDKAEETETRQNGDTRATVNPGDADPQKKKKRDGKEKKRNKDKAEETETRQNGETRATVNPGDAGRAYTVSLALPGSILENAQSAELRSYLAGQVARALTIFAVDEVVVFDEQGADRKGAEGESPGAGKHGHGSVQLARILQYLECPQYLRKAFFPKHKDLQYAGLLNPVDSPHHMRRDEESPYREGVVLEQHGAPGASASASANCGLYKEVTIDRKLQPGTRVTVQMEGNSAGRVVAPHVPRTRAGIYWGYTVRLASGLGDVFTGCPFKGGYDLTIGTSERGTSVDDVSLPPFRHLLLVFGGLQGLESSLASDRRLRVAEPSLLFNLYLNTCPGQASRTIRTEEAILISLAMLRPKITARATRTGSGGCTDAR</sequence>
<proteinExistence type="inferred from homology"/>
<evidence type="ECO:0000313" key="5">
    <source>
        <dbReference type="RefSeq" id="XP_032832328.1"/>
    </source>
</evidence>